<evidence type="ECO:0000313" key="2">
    <source>
        <dbReference type="EMBL" id="KAL2621913.1"/>
    </source>
</evidence>
<proteinExistence type="predicted"/>
<keyword evidence="3" id="KW-1185">Reference proteome</keyword>
<organism evidence="2 3">
    <name type="scientific">Riccia fluitans</name>
    <dbReference type="NCBI Taxonomy" id="41844"/>
    <lineage>
        <taxon>Eukaryota</taxon>
        <taxon>Viridiplantae</taxon>
        <taxon>Streptophyta</taxon>
        <taxon>Embryophyta</taxon>
        <taxon>Marchantiophyta</taxon>
        <taxon>Marchantiopsida</taxon>
        <taxon>Marchantiidae</taxon>
        <taxon>Marchantiales</taxon>
        <taxon>Ricciaceae</taxon>
        <taxon>Riccia</taxon>
    </lineage>
</organism>
<feature type="region of interest" description="Disordered" evidence="1">
    <location>
        <begin position="1"/>
        <end position="49"/>
    </location>
</feature>
<protein>
    <submittedName>
        <fullName evidence="2">Uncharacterized protein</fullName>
    </submittedName>
</protein>
<dbReference type="EMBL" id="JBHFFA010000006">
    <property type="protein sequence ID" value="KAL2621913.1"/>
    <property type="molecule type" value="Genomic_DNA"/>
</dbReference>
<sequence>MENWEEGCSLRERVGDSQMADQEGARTPREAPAPLSIAMPVGEDEAGPNNSRLATALEVDENFKTLLNYIAQTTSRVAMQTENQLLAKFCEEFDT</sequence>
<name>A0ABD1Y576_9MARC</name>
<comment type="caution">
    <text evidence="2">The sequence shown here is derived from an EMBL/GenBank/DDBJ whole genome shotgun (WGS) entry which is preliminary data.</text>
</comment>
<evidence type="ECO:0000256" key="1">
    <source>
        <dbReference type="SAM" id="MobiDB-lite"/>
    </source>
</evidence>
<evidence type="ECO:0000313" key="3">
    <source>
        <dbReference type="Proteomes" id="UP001605036"/>
    </source>
</evidence>
<accession>A0ABD1Y576</accession>
<dbReference type="AlphaFoldDB" id="A0ABD1Y576"/>
<reference evidence="2 3" key="1">
    <citation type="submission" date="2024-09" db="EMBL/GenBank/DDBJ databases">
        <title>Chromosome-scale assembly of Riccia fluitans.</title>
        <authorList>
            <person name="Paukszto L."/>
            <person name="Sawicki J."/>
            <person name="Karawczyk K."/>
            <person name="Piernik-Szablinska J."/>
            <person name="Szczecinska M."/>
            <person name="Mazdziarz M."/>
        </authorList>
    </citation>
    <scope>NUCLEOTIDE SEQUENCE [LARGE SCALE GENOMIC DNA]</scope>
    <source>
        <strain evidence="2">Rf_01</strain>
        <tissue evidence="2">Aerial parts of the thallus</tissue>
    </source>
</reference>
<dbReference type="Proteomes" id="UP001605036">
    <property type="component" value="Unassembled WGS sequence"/>
</dbReference>
<gene>
    <name evidence="2" type="ORF">R1flu_002118</name>
</gene>